<keyword evidence="12 14" id="KW-0460">Magnesium</keyword>
<dbReference type="GO" id="GO:0005886">
    <property type="term" value="C:plasma membrane"/>
    <property type="evidence" value="ECO:0007669"/>
    <property type="project" value="UniProtKB-SubCell"/>
</dbReference>
<keyword evidence="11 12" id="KW-0961">Cell wall biogenesis/degradation</keyword>
<feature type="transmembrane region" description="Helical" evidence="12">
    <location>
        <begin position="20"/>
        <end position="40"/>
    </location>
</feature>
<comment type="function">
    <text evidence="12">Catalyzes the initial step of the lipid cycle reactions in the biosynthesis of the cell wall peptidoglycan: transfers peptidoglycan precursor phospho-MurNAc-pentapeptide from UDP-MurNAc-pentapeptide onto the lipid carrier undecaprenyl phosphate, yielding undecaprenyl-pyrophosphoryl-MurNAc-pentapeptide, known as lipid I.</text>
</comment>
<comment type="cofactor">
    <cofactor evidence="12 14">
        <name>Mg(2+)</name>
        <dbReference type="ChEBI" id="CHEBI:18420"/>
    </cofactor>
</comment>
<evidence type="ECO:0000313" key="16">
    <source>
        <dbReference type="Proteomes" id="UP001056381"/>
    </source>
</evidence>
<evidence type="ECO:0000256" key="5">
    <source>
        <dbReference type="ARBA" id="ARBA00022692"/>
    </source>
</evidence>
<evidence type="ECO:0000256" key="4">
    <source>
        <dbReference type="ARBA" id="ARBA00022679"/>
    </source>
</evidence>
<feature type="binding site" evidence="14">
    <location>
        <position position="192"/>
    </location>
    <ligand>
        <name>Mg(2+)</name>
        <dbReference type="ChEBI" id="CHEBI:18420"/>
    </ligand>
</feature>
<comment type="subcellular location">
    <subcellularLocation>
        <location evidence="12">Cell membrane</location>
        <topology evidence="12">Multi-pass membrane protein</topology>
    </subcellularLocation>
    <subcellularLocation>
        <location evidence="1">Membrane</location>
        <topology evidence="1">Multi-pass membrane protein</topology>
    </subcellularLocation>
</comment>
<dbReference type="GO" id="GO:0008360">
    <property type="term" value="P:regulation of cell shape"/>
    <property type="evidence" value="ECO:0007669"/>
    <property type="project" value="UniProtKB-KW"/>
</dbReference>
<organism evidence="15 16">
    <name type="scientific">SAR86 cluster bacterium</name>
    <dbReference type="NCBI Taxonomy" id="2030880"/>
    <lineage>
        <taxon>Bacteria</taxon>
        <taxon>Pseudomonadati</taxon>
        <taxon>Pseudomonadota</taxon>
        <taxon>Gammaproteobacteria</taxon>
        <taxon>SAR86 cluster</taxon>
    </lineage>
</organism>
<dbReference type="CDD" id="cd06852">
    <property type="entry name" value="GT_MraY"/>
    <property type="match status" value="1"/>
</dbReference>
<keyword evidence="9 12" id="KW-0472">Membrane</keyword>
<feature type="transmembrane region" description="Helical" evidence="12">
    <location>
        <begin position="134"/>
        <end position="152"/>
    </location>
</feature>
<reference evidence="15" key="1">
    <citation type="submission" date="2022-05" db="EMBL/GenBank/DDBJ databases">
        <title>Single-amplified genomics reveal most streamlined microbe among free-living bacteria.</title>
        <authorList>
            <person name="Roda-Garcia J."/>
            <person name="Haro-Moreno J.M."/>
            <person name="Rodriguez-Valera F."/>
            <person name="Almagro-Moreno S."/>
            <person name="Lopez-Perez M."/>
        </authorList>
    </citation>
    <scope>NUCLEOTIDE SEQUENCE</scope>
    <source>
        <strain evidence="15">TMED112-D2-2</strain>
    </source>
</reference>
<gene>
    <name evidence="12 15" type="primary">mraY</name>
    <name evidence="15" type="ORF">M9B40_01600</name>
</gene>
<feature type="transmembrane region" description="Helical" evidence="12">
    <location>
        <begin position="97"/>
        <end position="114"/>
    </location>
</feature>
<keyword evidence="10 12" id="KW-0131">Cell cycle</keyword>
<evidence type="ECO:0000256" key="10">
    <source>
        <dbReference type="ARBA" id="ARBA00023306"/>
    </source>
</evidence>
<accession>A0A9Q8TZP1</accession>
<dbReference type="GO" id="GO:0071555">
    <property type="term" value="P:cell wall organization"/>
    <property type="evidence" value="ECO:0007669"/>
    <property type="project" value="UniProtKB-KW"/>
</dbReference>
<feature type="transmembrane region" description="Helical" evidence="12">
    <location>
        <begin position="338"/>
        <end position="357"/>
    </location>
</feature>
<evidence type="ECO:0000256" key="11">
    <source>
        <dbReference type="ARBA" id="ARBA00023316"/>
    </source>
</evidence>
<evidence type="ECO:0000256" key="8">
    <source>
        <dbReference type="ARBA" id="ARBA00022989"/>
    </source>
</evidence>
<feature type="transmembrane region" description="Helical" evidence="12">
    <location>
        <begin position="290"/>
        <end position="311"/>
    </location>
</feature>
<dbReference type="GO" id="GO:0009252">
    <property type="term" value="P:peptidoglycan biosynthetic process"/>
    <property type="evidence" value="ECO:0007669"/>
    <property type="project" value="UniProtKB-UniRule"/>
</dbReference>
<dbReference type="Proteomes" id="UP001056381">
    <property type="component" value="Chromosome"/>
</dbReference>
<dbReference type="EC" id="2.7.8.13" evidence="12 13"/>
<dbReference type="InterPro" id="IPR018480">
    <property type="entry name" value="PNAcMuramoyl-5peptid_Trfase_CS"/>
</dbReference>
<evidence type="ECO:0000256" key="3">
    <source>
        <dbReference type="ARBA" id="ARBA00022618"/>
    </source>
</evidence>
<keyword evidence="5 12" id="KW-0812">Transmembrane</keyword>
<evidence type="ECO:0000256" key="9">
    <source>
        <dbReference type="ARBA" id="ARBA00023136"/>
    </source>
</evidence>
<dbReference type="EMBL" id="CP097966">
    <property type="protein sequence ID" value="URQ63479.1"/>
    <property type="molecule type" value="Genomic_DNA"/>
</dbReference>
<dbReference type="Pfam" id="PF10555">
    <property type="entry name" value="MraY_sig1"/>
    <property type="match status" value="1"/>
</dbReference>
<sequence>MLDFFISYLPEKSSFLNLFSYLSTRTILSTLSALMIVLFFGDKFIEFVRSIQFKQKIDDRGPKRHKVKDGTPTMGGLLIIGSVLLSGVLWGDLQNKYLLISLFTIFSFGLIGFFDDYRKVKSLDSKGLSMVTKIFFQVVFAFIASSLLYYSANSTAETNYIVPFFKTVSLDLGIFFIFISVFILVGSSNAVNLTDGLDGLAILPVIIVTAALGFIAWSAGNLIASEYLYIPYIEGTGELLVLCGAMIGAGIGFLWFNTYPAQIFMGDIGSLSMGSFIALTAIIVRHEIVFAVMAMIFIIEAMSVILQVASFRIRRKRIFKMAPLHHHFELIGWKEPKIIVRFWIITFIFVLIGLSLLKIR</sequence>
<keyword evidence="6 12" id="KW-0133">Cell shape</keyword>
<comment type="catalytic activity">
    <reaction evidence="12">
        <text>UDP-N-acetyl-alpha-D-muramoyl-L-alanyl-gamma-D-glutamyl-meso-2,6-diaminopimeloyl-D-alanyl-D-alanine + di-trans,octa-cis-undecaprenyl phosphate = di-trans,octa-cis-undecaprenyl diphospho-N-acetyl-alpha-D-muramoyl-L-alanyl-D-glutamyl-meso-2,6-diaminopimeloyl-D-alanyl-D-alanine + UMP</text>
        <dbReference type="Rhea" id="RHEA:28386"/>
        <dbReference type="ChEBI" id="CHEBI:57865"/>
        <dbReference type="ChEBI" id="CHEBI:60392"/>
        <dbReference type="ChEBI" id="CHEBI:61386"/>
        <dbReference type="ChEBI" id="CHEBI:61387"/>
        <dbReference type="EC" id="2.7.8.13"/>
    </reaction>
</comment>
<dbReference type="NCBIfam" id="TIGR00445">
    <property type="entry name" value="mraY"/>
    <property type="match status" value="1"/>
</dbReference>
<evidence type="ECO:0000256" key="13">
    <source>
        <dbReference type="NCBIfam" id="TIGR00445"/>
    </source>
</evidence>
<evidence type="ECO:0000256" key="14">
    <source>
        <dbReference type="PIRSR" id="PIRSR600715-1"/>
    </source>
</evidence>
<feature type="transmembrane region" description="Helical" evidence="12">
    <location>
        <begin position="239"/>
        <end position="256"/>
    </location>
</feature>
<feature type="transmembrane region" description="Helical" evidence="12">
    <location>
        <begin position="263"/>
        <end position="284"/>
    </location>
</feature>
<dbReference type="AlphaFoldDB" id="A0A9Q8TZP1"/>
<dbReference type="InterPro" id="IPR000715">
    <property type="entry name" value="Glycosyl_transferase_4"/>
</dbReference>
<dbReference type="PANTHER" id="PTHR22926:SF5">
    <property type="entry name" value="PHOSPHO-N-ACETYLMURAMOYL-PENTAPEPTIDE-TRANSFERASE HOMOLOG"/>
    <property type="match status" value="1"/>
</dbReference>
<evidence type="ECO:0000313" key="15">
    <source>
        <dbReference type="EMBL" id="URQ63479.1"/>
    </source>
</evidence>
<proteinExistence type="inferred from homology"/>
<comment type="similarity">
    <text evidence="2 12">Belongs to the glycosyltransferase 4 family. MraY subfamily.</text>
</comment>
<feature type="transmembrane region" description="Helical" evidence="12">
    <location>
        <begin position="172"/>
        <end position="193"/>
    </location>
</feature>
<feature type="binding site" evidence="14">
    <location>
        <position position="267"/>
    </location>
    <ligand>
        <name>Mg(2+)</name>
        <dbReference type="ChEBI" id="CHEBI:18420"/>
    </ligand>
</feature>
<dbReference type="InterPro" id="IPR003524">
    <property type="entry name" value="PNAcMuramoyl-5peptid_Trfase"/>
</dbReference>
<evidence type="ECO:0000256" key="12">
    <source>
        <dbReference type="HAMAP-Rule" id="MF_00038"/>
    </source>
</evidence>
<evidence type="ECO:0000256" key="6">
    <source>
        <dbReference type="ARBA" id="ARBA00022960"/>
    </source>
</evidence>
<dbReference type="GO" id="GO:0008963">
    <property type="term" value="F:phospho-N-acetylmuramoyl-pentapeptide-transferase activity"/>
    <property type="evidence" value="ECO:0007669"/>
    <property type="project" value="UniProtKB-UniRule"/>
</dbReference>
<feature type="transmembrane region" description="Helical" evidence="12">
    <location>
        <begin position="73"/>
        <end position="91"/>
    </location>
</feature>
<protein>
    <recommendedName>
        <fullName evidence="12 13">Phospho-N-acetylmuramoyl-pentapeptide-transferase</fullName>
        <ecNumber evidence="12 13">2.7.8.13</ecNumber>
    </recommendedName>
    <alternativeName>
        <fullName evidence="12">UDP-MurNAc-pentapeptide phosphotransferase</fullName>
    </alternativeName>
</protein>
<dbReference type="Pfam" id="PF00953">
    <property type="entry name" value="Glycos_transf_4"/>
    <property type="match status" value="1"/>
</dbReference>
<keyword evidence="8 12" id="KW-1133">Transmembrane helix</keyword>
<keyword evidence="12 14" id="KW-0479">Metal-binding</keyword>
<dbReference type="PROSITE" id="PS01347">
    <property type="entry name" value="MRAY_1"/>
    <property type="match status" value="1"/>
</dbReference>
<keyword evidence="16" id="KW-1185">Reference proteome</keyword>
<dbReference type="GO" id="GO:0051301">
    <property type="term" value="P:cell division"/>
    <property type="evidence" value="ECO:0007669"/>
    <property type="project" value="UniProtKB-KW"/>
</dbReference>
<keyword evidence="3 12" id="KW-0132">Cell division</keyword>
<evidence type="ECO:0000256" key="2">
    <source>
        <dbReference type="ARBA" id="ARBA00005583"/>
    </source>
</evidence>
<name>A0A9Q8TZP1_9GAMM</name>
<keyword evidence="4 12" id="KW-0808">Transferase</keyword>
<comment type="pathway">
    <text evidence="12">Cell wall biogenesis; peptidoglycan biosynthesis.</text>
</comment>
<keyword evidence="7 12" id="KW-0573">Peptidoglycan synthesis</keyword>
<dbReference type="PANTHER" id="PTHR22926">
    <property type="entry name" value="PHOSPHO-N-ACETYLMURAMOYL-PENTAPEPTIDE-TRANSFERASE"/>
    <property type="match status" value="1"/>
</dbReference>
<dbReference type="GO" id="GO:0046872">
    <property type="term" value="F:metal ion binding"/>
    <property type="evidence" value="ECO:0007669"/>
    <property type="project" value="UniProtKB-KW"/>
</dbReference>
<evidence type="ECO:0000256" key="1">
    <source>
        <dbReference type="ARBA" id="ARBA00004141"/>
    </source>
</evidence>
<keyword evidence="12" id="KW-1003">Cell membrane</keyword>
<dbReference type="PROSITE" id="PS01348">
    <property type="entry name" value="MRAY_2"/>
    <property type="match status" value="1"/>
</dbReference>
<dbReference type="HAMAP" id="MF_00038">
    <property type="entry name" value="MraY"/>
    <property type="match status" value="1"/>
</dbReference>
<evidence type="ECO:0000256" key="7">
    <source>
        <dbReference type="ARBA" id="ARBA00022984"/>
    </source>
</evidence>
<feature type="transmembrane region" description="Helical" evidence="12">
    <location>
        <begin position="200"/>
        <end position="219"/>
    </location>
</feature>